<reference evidence="3 4" key="1">
    <citation type="submission" date="2021-07" db="EMBL/GenBank/DDBJ databases">
        <title>The Aristolochia fimbriata genome: insights into angiosperm evolution, floral development and chemical biosynthesis.</title>
        <authorList>
            <person name="Jiao Y."/>
        </authorList>
    </citation>
    <scope>NUCLEOTIDE SEQUENCE [LARGE SCALE GENOMIC DNA]</scope>
    <source>
        <strain evidence="3">IBCAS-2021</strain>
        <tissue evidence="3">Leaf</tissue>
    </source>
</reference>
<evidence type="ECO:0000256" key="1">
    <source>
        <dbReference type="SAM" id="SignalP"/>
    </source>
</evidence>
<dbReference type="InterPro" id="IPR025422">
    <property type="entry name" value="TGA_domain"/>
</dbReference>
<dbReference type="InterPro" id="IPR051886">
    <property type="entry name" value="Seed_Dev/Stress_Resp_Reg"/>
</dbReference>
<comment type="caution">
    <text evidence="3">The sequence shown here is derived from an EMBL/GenBank/DDBJ whole genome shotgun (WGS) entry which is preliminary data.</text>
</comment>
<name>A0AAV7F7L8_ARIFI</name>
<dbReference type="EMBL" id="JAINDJ010000002">
    <property type="protein sequence ID" value="KAG9457200.1"/>
    <property type="molecule type" value="Genomic_DNA"/>
</dbReference>
<dbReference type="PANTHER" id="PTHR46354">
    <property type="entry name" value="DOG1 DOMAIN-CONTAINING PROTEIN"/>
    <property type="match status" value="1"/>
</dbReference>
<dbReference type="PROSITE" id="PS51806">
    <property type="entry name" value="DOG1"/>
    <property type="match status" value="1"/>
</dbReference>
<dbReference type="GO" id="GO:0006351">
    <property type="term" value="P:DNA-templated transcription"/>
    <property type="evidence" value="ECO:0007669"/>
    <property type="project" value="InterPro"/>
</dbReference>
<accession>A0AAV7F7L8</accession>
<evidence type="ECO:0000313" key="4">
    <source>
        <dbReference type="Proteomes" id="UP000825729"/>
    </source>
</evidence>
<protein>
    <recommendedName>
        <fullName evidence="2">DOG1 domain-containing protein</fullName>
    </recommendedName>
</protein>
<keyword evidence="1" id="KW-0732">Signal</keyword>
<dbReference type="Proteomes" id="UP000825729">
    <property type="component" value="Unassembled WGS sequence"/>
</dbReference>
<feature type="chain" id="PRO_5043473685" description="DOG1 domain-containing protein" evidence="1">
    <location>
        <begin position="29"/>
        <end position="499"/>
    </location>
</feature>
<dbReference type="AlphaFoldDB" id="A0AAV7F7L8"/>
<feature type="domain" description="DOG1" evidence="2">
    <location>
        <begin position="244"/>
        <end position="487"/>
    </location>
</feature>
<dbReference type="PANTHER" id="PTHR46354:SF4">
    <property type="entry name" value="PROTEIN DOG1-LIKE 3"/>
    <property type="match status" value="1"/>
</dbReference>
<evidence type="ECO:0000259" key="2">
    <source>
        <dbReference type="PROSITE" id="PS51806"/>
    </source>
</evidence>
<feature type="signal peptide" evidence="1">
    <location>
        <begin position="1"/>
        <end position="28"/>
    </location>
</feature>
<organism evidence="3 4">
    <name type="scientific">Aristolochia fimbriata</name>
    <name type="common">White veined hardy Dutchman's pipe vine</name>
    <dbReference type="NCBI Taxonomy" id="158543"/>
    <lineage>
        <taxon>Eukaryota</taxon>
        <taxon>Viridiplantae</taxon>
        <taxon>Streptophyta</taxon>
        <taxon>Embryophyta</taxon>
        <taxon>Tracheophyta</taxon>
        <taxon>Spermatophyta</taxon>
        <taxon>Magnoliopsida</taxon>
        <taxon>Magnoliidae</taxon>
        <taxon>Piperales</taxon>
        <taxon>Aristolochiaceae</taxon>
        <taxon>Aristolochia</taxon>
    </lineage>
</organism>
<evidence type="ECO:0000313" key="3">
    <source>
        <dbReference type="EMBL" id="KAG9457200.1"/>
    </source>
</evidence>
<proteinExistence type="predicted"/>
<dbReference type="GO" id="GO:0043565">
    <property type="term" value="F:sequence-specific DNA binding"/>
    <property type="evidence" value="ECO:0007669"/>
    <property type="project" value="InterPro"/>
</dbReference>
<sequence length="499" mass="54639">MAMSSSQGRRSMHLRSISAILILPFSMSTTTTTTSSSPLQHSNKNLCNFDWISTRPLSSASILSFCMAPRDFFRPSEEIRAAESICQRTIGTSRQRTVRVESGDEKKDEGIGSSIVLSSVAPNGMSCPPPRGAAAQLRPLFSNFPREPHLFSLSPSLCLSLWPHARDSFIAIVVPPRDPQRGGSRLSDISVDDATPRCPCPLCLLRGTMNGVWLSQSSSPNTRAVAIMGEPDENVMNGGYNPGRERFDKFFACWIAEQDRYLDELLAASRGGDDGPRDEARLRELVSTVLRHYELYYRNKAWSAKHNVTAMFSPSWTSTLEDSLLWVGGWRPSTAFHLLYSKSGIETETQIEALLRGVAAPDLGPLSAAQLAEVDVLQRRTIKEEREISEEEAEAQETVASVGMVDLSHAVTEGTLGPDTAAEGIDAAVRSMGLGLERVLEKADELRLRTLKDLVNLLSPLQAVNFLTAAAELHLRLHDWGKQKDNSVAADDAVDAATA</sequence>
<dbReference type="Pfam" id="PF14144">
    <property type="entry name" value="DOG1"/>
    <property type="match status" value="1"/>
</dbReference>
<gene>
    <name evidence="3" type="ORF">H6P81_001708</name>
</gene>
<keyword evidence="4" id="KW-1185">Reference proteome</keyword>